<reference evidence="1" key="1">
    <citation type="submission" date="2018-05" db="EMBL/GenBank/DDBJ databases">
        <authorList>
            <person name="Lanie J.A."/>
            <person name="Ng W.-L."/>
            <person name="Kazmierczak K.M."/>
            <person name="Andrzejewski T.M."/>
            <person name="Davidsen T.M."/>
            <person name="Wayne K.J."/>
            <person name="Tettelin H."/>
            <person name="Glass J.I."/>
            <person name="Rusch D."/>
            <person name="Podicherti R."/>
            <person name="Tsui H.-C.T."/>
            <person name="Winkler M.E."/>
        </authorList>
    </citation>
    <scope>NUCLEOTIDE SEQUENCE</scope>
</reference>
<proteinExistence type="predicted"/>
<name>A0A381PB69_9ZZZZ</name>
<evidence type="ECO:0000313" key="1">
    <source>
        <dbReference type="EMBL" id="SUZ63439.1"/>
    </source>
</evidence>
<organism evidence="1">
    <name type="scientific">marine metagenome</name>
    <dbReference type="NCBI Taxonomy" id="408172"/>
    <lineage>
        <taxon>unclassified sequences</taxon>
        <taxon>metagenomes</taxon>
        <taxon>ecological metagenomes</taxon>
    </lineage>
</organism>
<dbReference type="AlphaFoldDB" id="A0A381PB69"/>
<protein>
    <submittedName>
        <fullName evidence="1">Uncharacterized protein</fullName>
    </submittedName>
</protein>
<gene>
    <name evidence="1" type="ORF">METZ01_LOCUS16293</name>
</gene>
<accession>A0A381PB69</accession>
<sequence>MTINSKSIFLSRVQEAYLLKKINKKTATHFKTVYNKFDTKERSDADHKADELLLELISELKVRVPRK</sequence>
<dbReference type="EMBL" id="UINC01000916">
    <property type="protein sequence ID" value="SUZ63439.1"/>
    <property type="molecule type" value="Genomic_DNA"/>
</dbReference>